<feature type="binding site" evidence="6">
    <location>
        <position position="533"/>
    </location>
    <ligand>
        <name>CoA</name>
        <dbReference type="ChEBI" id="CHEBI:57287"/>
    </ligand>
</feature>
<organism evidence="10 11">
    <name type="scientific">Caldimonas brevitalea</name>
    <dbReference type="NCBI Taxonomy" id="413882"/>
    <lineage>
        <taxon>Bacteria</taxon>
        <taxon>Pseudomonadati</taxon>
        <taxon>Pseudomonadota</taxon>
        <taxon>Betaproteobacteria</taxon>
        <taxon>Burkholderiales</taxon>
        <taxon>Sphaerotilaceae</taxon>
        <taxon>Caldimonas</taxon>
    </lineage>
</organism>
<feature type="binding site" evidence="6">
    <location>
        <begin position="394"/>
        <end position="396"/>
    </location>
    <ligand>
        <name>ATP</name>
        <dbReference type="ChEBI" id="CHEBI:30616"/>
    </ligand>
</feature>
<feature type="binding site" evidence="6">
    <location>
        <begin position="194"/>
        <end position="197"/>
    </location>
    <ligand>
        <name>CoA</name>
        <dbReference type="ChEBI" id="CHEBI:57287"/>
    </ligand>
</feature>
<evidence type="ECO:0000256" key="1">
    <source>
        <dbReference type="ARBA" id="ARBA00006432"/>
    </source>
</evidence>
<dbReference type="KEGG" id="pbh:AAW51_1716"/>
<dbReference type="Proteomes" id="UP000035352">
    <property type="component" value="Chromosome"/>
</dbReference>
<comment type="cofactor">
    <cofactor evidence="6">
        <name>Mg(2+)</name>
        <dbReference type="ChEBI" id="CHEBI:18420"/>
    </cofactor>
</comment>
<accession>A0A0G3BGH0</accession>
<dbReference type="Pfam" id="PF13193">
    <property type="entry name" value="AMP-binding_C"/>
    <property type="match status" value="1"/>
</dbReference>
<dbReference type="InterPro" id="IPR025110">
    <property type="entry name" value="AMP-bd_C"/>
</dbReference>
<dbReference type="RefSeq" id="WP_047194270.1">
    <property type="nucleotide sequence ID" value="NZ_CP011371.1"/>
</dbReference>
<comment type="function">
    <text evidence="6">Catalyzes the conversion of acetate into acetyl-CoA (AcCoA), an essential intermediate at the junction of anabolic and catabolic pathways. AcsA undergoes a two-step reaction. In the first half reaction, AcsA combines acetate with ATP to form acetyl-adenylate (AcAMP) intermediate. In the second half reaction, it can then transfer the acetyl group from AcAMP to the sulfhydryl group of CoA, forming the product AcCoA.</text>
</comment>
<feature type="domain" description="AMP-binding enzyme C-terminal" evidence="8">
    <location>
        <begin position="541"/>
        <end position="623"/>
    </location>
</feature>
<keyword evidence="3 6" id="KW-0547">Nucleotide-binding</keyword>
<dbReference type="InterPro" id="IPR011904">
    <property type="entry name" value="Ac_CoA_lig"/>
</dbReference>
<keyword evidence="6" id="KW-0460">Magnesium</keyword>
<keyword evidence="4 6" id="KW-0067">ATP-binding</keyword>
<evidence type="ECO:0000256" key="2">
    <source>
        <dbReference type="ARBA" id="ARBA00022598"/>
    </source>
</evidence>
<dbReference type="Pfam" id="PF00501">
    <property type="entry name" value="AMP-binding"/>
    <property type="match status" value="1"/>
</dbReference>
<dbReference type="Gene3D" id="3.30.300.30">
    <property type="match status" value="1"/>
</dbReference>
<evidence type="ECO:0000259" key="8">
    <source>
        <dbReference type="Pfam" id="PF13193"/>
    </source>
</evidence>
<dbReference type="OrthoDB" id="9766486at2"/>
<evidence type="ECO:0000256" key="3">
    <source>
        <dbReference type="ARBA" id="ARBA00022741"/>
    </source>
</evidence>
<evidence type="ECO:0000256" key="4">
    <source>
        <dbReference type="ARBA" id="ARBA00022840"/>
    </source>
</evidence>
<dbReference type="InterPro" id="IPR020845">
    <property type="entry name" value="AMP-binding_CS"/>
</dbReference>
<evidence type="ECO:0000256" key="6">
    <source>
        <dbReference type="HAMAP-Rule" id="MF_01123"/>
    </source>
</evidence>
<dbReference type="InterPro" id="IPR045851">
    <property type="entry name" value="AMP-bd_C_sf"/>
</dbReference>
<comment type="PTM">
    <text evidence="6">Acetylated. Deacetylation by the SIR2-homolog deacetylase activates the enzyme.</text>
</comment>
<dbReference type="GO" id="GO:0019427">
    <property type="term" value="P:acetyl-CoA biosynthetic process from acetate"/>
    <property type="evidence" value="ECO:0007669"/>
    <property type="project" value="UniProtKB-UniRule"/>
</dbReference>
<proteinExistence type="inferred from homology"/>
<feature type="binding site" evidence="6">
    <location>
        <position position="525"/>
    </location>
    <ligand>
        <name>ATP</name>
        <dbReference type="ChEBI" id="CHEBI:30616"/>
    </ligand>
</feature>
<dbReference type="CDD" id="cd05966">
    <property type="entry name" value="ACS"/>
    <property type="match status" value="1"/>
</dbReference>
<reference evidence="10 11" key="1">
    <citation type="submission" date="2015-05" db="EMBL/GenBank/DDBJ databases">
        <authorList>
            <person name="Tang B."/>
            <person name="Yu Y."/>
        </authorList>
    </citation>
    <scope>NUCLEOTIDE SEQUENCE [LARGE SCALE GENOMIC DNA]</scope>
    <source>
        <strain evidence="10 11">DSM 7029</strain>
    </source>
</reference>
<feature type="domain" description="Acetyl-coenzyme A synthetase N-terminal" evidence="9">
    <location>
        <begin position="29"/>
        <end position="84"/>
    </location>
</feature>
<dbReference type="NCBIfam" id="NF001208">
    <property type="entry name" value="PRK00174.1"/>
    <property type="match status" value="1"/>
</dbReference>
<dbReference type="EMBL" id="CP011371">
    <property type="protein sequence ID" value="AKJ28407.1"/>
    <property type="molecule type" value="Genomic_DNA"/>
</dbReference>
<dbReference type="Gene3D" id="3.40.50.12780">
    <property type="entry name" value="N-terminal domain of ligase-like"/>
    <property type="match status" value="1"/>
</dbReference>
<comment type="similarity">
    <text evidence="1 6">Belongs to the ATP-dependent AMP-binding enzyme family.</text>
</comment>
<dbReference type="AlphaFoldDB" id="A0A0G3BGH0"/>
<evidence type="ECO:0000313" key="10">
    <source>
        <dbReference type="EMBL" id="AKJ28407.1"/>
    </source>
</evidence>
<feature type="binding site" evidence="6">
    <location>
        <position position="547"/>
    </location>
    <ligand>
        <name>Mg(2+)</name>
        <dbReference type="ChEBI" id="CHEBI:18420"/>
    </ligand>
</feature>
<dbReference type="InterPro" id="IPR042099">
    <property type="entry name" value="ANL_N_sf"/>
</dbReference>
<dbReference type="InterPro" id="IPR032387">
    <property type="entry name" value="ACAS_N"/>
</dbReference>
<dbReference type="STRING" id="413882.AAW51_1716"/>
<dbReference type="GO" id="GO:0046872">
    <property type="term" value="F:metal ion binding"/>
    <property type="evidence" value="ECO:0007669"/>
    <property type="project" value="UniProtKB-KW"/>
</dbReference>
<comment type="caution">
    <text evidence="6">Lacks conserved residue(s) required for the propagation of feature annotation.</text>
</comment>
<dbReference type="PANTHER" id="PTHR24095">
    <property type="entry name" value="ACETYL-COENZYME A SYNTHETASE"/>
    <property type="match status" value="1"/>
</dbReference>
<evidence type="ECO:0000259" key="7">
    <source>
        <dbReference type="Pfam" id="PF00501"/>
    </source>
</evidence>
<dbReference type="InterPro" id="IPR000873">
    <property type="entry name" value="AMP-dep_synth/lig_dom"/>
</dbReference>
<keyword evidence="11" id="KW-1185">Reference proteome</keyword>
<feature type="binding site" evidence="6">
    <location>
        <position position="549"/>
    </location>
    <ligand>
        <name>Mg(2+)</name>
        <dbReference type="ChEBI" id="CHEBI:18420"/>
    </ligand>
</feature>
<dbReference type="GO" id="GO:0005829">
    <property type="term" value="C:cytosol"/>
    <property type="evidence" value="ECO:0007669"/>
    <property type="project" value="TreeGrafter"/>
</dbReference>
<sequence length="658" mass="72565">MSTPVQEPKVYLPPQELVKSAHISGLEAYQRLVAEAQQDYTGYWARLAREFVTWQTPFTQVLNERDAPFFKWFEDGRLNVSYNCLDVNVERGLGDKTAIIFETDDGQVTRVTYRELLARTCQMANALRSRGIQKGDRVVIYMPMSVEGVVAMQACARIGATHSVVFGGFSAQSLRDRIQDAGAVAVITADEQLRGGKQLPLKAIVDEALSLGGCDTIRDVVVYRRTGGNVGFNAPRDKWLHELLDGQPDRCEPAWVEAEHPLFLLYTSGSTGKPKGVQHSSAGYLLHAALTTKWTFDLKPDDVFWCTADIGWVTGHTYIAYGPLANGGTQVMFEGVPTYPDAGRFWKMIQNHRVTIFYTAPTAIRSLIKAAEANPDVHPKRYDLTSLRILGSVGEPINPAAWEWYHANVGGGRCPIVDTFWQTETGGHMITPLPGATPLVPGSCTLPFPGIVADVVDETGKDVPWGQGGILVVKRPWPAMIRTIWGDPERYKKSYYPADFQGKYYLAGDGAIRDAKTGYFTITGRIDDVLNVSGHRMGTMEIESALVSHTELVAEAAVVGRPDDTTGEAICAFVVLKRPRPTGEEAKQIAKALRDWVGKEIGPIAKPKDIRFGDNLPKTRSGKIMRRLLRSIARGEAITQDTSTLENPAILEQLSQTN</sequence>
<dbReference type="Pfam" id="PF16177">
    <property type="entry name" value="ACAS_N"/>
    <property type="match status" value="1"/>
</dbReference>
<protein>
    <recommendedName>
        <fullName evidence="6">Acetyl-coenzyme A synthetase</fullName>
        <shortName evidence="6">AcCoA synthetase</shortName>
        <shortName evidence="6">Acs</shortName>
        <ecNumber evidence="6">6.2.1.1</ecNumber>
    </recommendedName>
    <alternativeName>
        <fullName evidence="6">Acetate--CoA ligase</fullName>
    </alternativeName>
    <alternativeName>
        <fullName evidence="6">Acyl-activating enzyme</fullName>
    </alternativeName>
</protein>
<dbReference type="HAMAP" id="MF_01123">
    <property type="entry name" value="Ac_CoA_synth"/>
    <property type="match status" value="1"/>
</dbReference>
<evidence type="ECO:0000256" key="5">
    <source>
        <dbReference type="ARBA" id="ARBA00022990"/>
    </source>
</evidence>
<comment type="catalytic activity">
    <reaction evidence="6">
        <text>acetate + ATP + CoA = acetyl-CoA + AMP + diphosphate</text>
        <dbReference type="Rhea" id="RHEA:23176"/>
        <dbReference type="ChEBI" id="CHEBI:30089"/>
        <dbReference type="ChEBI" id="CHEBI:30616"/>
        <dbReference type="ChEBI" id="CHEBI:33019"/>
        <dbReference type="ChEBI" id="CHEBI:57287"/>
        <dbReference type="ChEBI" id="CHEBI:57288"/>
        <dbReference type="ChEBI" id="CHEBI:456215"/>
        <dbReference type="EC" id="6.2.1.1"/>
    </reaction>
</comment>
<keyword evidence="2 6" id="KW-0436">Ligase</keyword>
<dbReference type="GO" id="GO:0003987">
    <property type="term" value="F:acetate-CoA ligase activity"/>
    <property type="evidence" value="ECO:0007669"/>
    <property type="project" value="UniProtKB-UniRule"/>
</dbReference>
<feature type="modified residue" description="N6-acetyllysine" evidence="6">
    <location>
        <position position="623"/>
    </location>
</feature>
<feature type="binding site" evidence="6">
    <location>
        <position position="536"/>
    </location>
    <ligand>
        <name>ATP</name>
        <dbReference type="ChEBI" id="CHEBI:30616"/>
    </ligand>
</feature>
<dbReference type="SUPFAM" id="SSF56801">
    <property type="entry name" value="Acetyl-CoA synthetase-like"/>
    <property type="match status" value="1"/>
</dbReference>
<feature type="binding site" evidence="6">
    <location>
        <begin position="418"/>
        <end position="423"/>
    </location>
    <ligand>
        <name>ATP</name>
        <dbReference type="ChEBI" id="CHEBI:30616"/>
    </ligand>
</feature>
<gene>
    <name evidence="6" type="primary">acsA</name>
    <name evidence="10" type="ORF">AAW51_1716</name>
</gene>
<evidence type="ECO:0000313" key="11">
    <source>
        <dbReference type="Proteomes" id="UP000035352"/>
    </source>
</evidence>
<dbReference type="GO" id="GO:0016208">
    <property type="term" value="F:AMP binding"/>
    <property type="evidence" value="ECO:0007669"/>
    <property type="project" value="InterPro"/>
</dbReference>
<feature type="binding site" evidence="6">
    <location>
        <position position="509"/>
    </location>
    <ligand>
        <name>ATP</name>
        <dbReference type="ChEBI" id="CHEBI:30616"/>
    </ligand>
</feature>
<keyword evidence="6" id="KW-0479">Metal-binding</keyword>
<feature type="binding site" evidence="6">
    <location>
        <position position="314"/>
    </location>
    <ligand>
        <name>CoA</name>
        <dbReference type="ChEBI" id="CHEBI:57287"/>
    </ligand>
</feature>
<dbReference type="EC" id="6.2.1.1" evidence="6"/>
<feature type="domain" description="AMP-dependent synthetase/ligase" evidence="7">
    <location>
        <begin position="93"/>
        <end position="477"/>
    </location>
</feature>
<dbReference type="FunFam" id="3.40.50.12780:FF:000001">
    <property type="entry name" value="Acetyl-coenzyme A synthetase"/>
    <property type="match status" value="1"/>
</dbReference>
<dbReference type="PANTHER" id="PTHR24095:SF14">
    <property type="entry name" value="ACETYL-COENZYME A SYNTHETASE 1"/>
    <property type="match status" value="1"/>
</dbReference>
<keyword evidence="5 6" id="KW-0007">Acetylation</keyword>
<dbReference type="PATRIC" id="fig|413882.6.peg.1804"/>
<dbReference type="PROSITE" id="PS00455">
    <property type="entry name" value="AMP_BINDING"/>
    <property type="match status" value="1"/>
</dbReference>
<feature type="binding site" evidence="6">
    <location>
        <position position="553"/>
    </location>
    <ligand>
        <name>Mg(2+)</name>
        <dbReference type="ChEBI" id="CHEBI:18420"/>
    </ligand>
</feature>
<name>A0A0G3BGH0_9BURK</name>
<evidence type="ECO:0000259" key="9">
    <source>
        <dbReference type="Pfam" id="PF16177"/>
    </source>
</evidence>
<dbReference type="GO" id="GO:0005524">
    <property type="term" value="F:ATP binding"/>
    <property type="evidence" value="ECO:0007669"/>
    <property type="project" value="UniProtKB-KW"/>
</dbReference>
<dbReference type="NCBIfam" id="TIGR02188">
    <property type="entry name" value="Ac_CoA_lig_AcsA"/>
    <property type="match status" value="1"/>
</dbReference>